<dbReference type="EMBL" id="JADJMH010000006">
    <property type="protein sequence ID" value="MBK7674862.1"/>
    <property type="molecule type" value="Genomic_DNA"/>
</dbReference>
<dbReference type="Proteomes" id="UP000697998">
    <property type="component" value="Unassembled WGS sequence"/>
</dbReference>
<organism evidence="1 2">
    <name type="scientific">Candidatus Accumulibacter proximus</name>
    <dbReference type="NCBI Taxonomy" id="2954385"/>
    <lineage>
        <taxon>Bacteria</taxon>
        <taxon>Pseudomonadati</taxon>
        <taxon>Pseudomonadota</taxon>
        <taxon>Betaproteobacteria</taxon>
        <taxon>Candidatus Accumulibacter</taxon>
    </lineage>
</organism>
<sequence>MLPDHIPSFQALTGAYEPSGIRQLSDGRLIIVEDEEQRPLSLLQIHPSGAVEATALEPPVVHPGDENFWRLDDLEAIAVDRAGYLYAITSHSRNSGGDERPAREKLVRFRVEGERVVEPRMVVGLKRALIAAHPLLAAAAEIRDVKGRGGLSIEALEMRADQRSLLVGFRSPLHDRRAIIASIGNPAAMFEAGEAPRIDSRLVSLDLYGNGIRGMAHVPFLDGYLLIAGPVAREQTQFGLWFWSGDADDAARQVSVSGLPGFEHAEGVTPALIQGRQRIIIVSDDGSAADGRFARFLLLDPQQLQIER</sequence>
<gene>
    <name evidence="1" type="ORF">IPJ27_08830</name>
</gene>
<dbReference type="AlphaFoldDB" id="A0A935PY76"/>
<name>A0A935PY76_9PROT</name>
<reference evidence="1 2" key="1">
    <citation type="submission" date="2020-10" db="EMBL/GenBank/DDBJ databases">
        <title>Connecting structure to function with the recovery of over 1000 high-quality activated sludge metagenome-assembled genomes encoding full-length rRNA genes using long-read sequencing.</title>
        <authorList>
            <person name="Singleton C.M."/>
            <person name="Petriglieri F."/>
            <person name="Kristensen J.M."/>
            <person name="Kirkegaard R.H."/>
            <person name="Michaelsen T.Y."/>
            <person name="Andersen M.H."/>
            <person name="Karst S.M."/>
            <person name="Dueholm M.S."/>
            <person name="Nielsen P.H."/>
            <person name="Albertsen M."/>
        </authorList>
    </citation>
    <scope>NUCLEOTIDE SEQUENCE [LARGE SCALE GENOMIC DNA]</scope>
    <source>
        <strain evidence="1">EsbW_18-Q3-R4-48_BATAC.285</strain>
    </source>
</reference>
<evidence type="ECO:0000313" key="1">
    <source>
        <dbReference type="EMBL" id="MBK7674862.1"/>
    </source>
</evidence>
<accession>A0A935PY76</accession>
<evidence type="ECO:0000313" key="2">
    <source>
        <dbReference type="Proteomes" id="UP000697998"/>
    </source>
</evidence>
<proteinExistence type="predicted"/>
<comment type="caution">
    <text evidence="1">The sequence shown here is derived from an EMBL/GenBank/DDBJ whole genome shotgun (WGS) entry which is preliminary data.</text>
</comment>
<protein>
    <recommendedName>
        <fullName evidence="3">DUF3616 domain-containing protein</fullName>
    </recommendedName>
</protein>
<evidence type="ECO:0008006" key="3">
    <source>
        <dbReference type="Google" id="ProtNLM"/>
    </source>
</evidence>